<evidence type="ECO:0000256" key="2">
    <source>
        <dbReference type="ARBA" id="ARBA00022553"/>
    </source>
</evidence>
<comment type="caution">
    <text evidence="8">The sequence shown here is derived from an EMBL/GenBank/DDBJ whole genome shotgun (WGS) entry which is preliminary data.</text>
</comment>
<evidence type="ECO:0000256" key="4">
    <source>
        <dbReference type="ARBA" id="ARBA00023136"/>
    </source>
</evidence>
<dbReference type="EMBL" id="JADWDJ010000019">
    <property type="protein sequence ID" value="KAG5265765.1"/>
    <property type="molecule type" value="Genomic_DNA"/>
</dbReference>
<dbReference type="Proteomes" id="UP000823561">
    <property type="component" value="Chromosome 19"/>
</dbReference>
<feature type="coiled-coil region" evidence="6">
    <location>
        <begin position="2847"/>
        <end position="2913"/>
    </location>
</feature>
<evidence type="ECO:0000256" key="1">
    <source>
        <dbReference type="ARBA" id="ARBA00004126"/>
    </source>
</evidence>
<feature type="domain" description="Nesprin-1/3 spectrin repeats region" evidence="7">
    <location>
        <begin position="702"/>
        <end position="801"/>
    </location>
</feature>
<feature type="coiled-coil region" evidence="6">
    <location>
        <begin position="2528"/>
        <end position="2555"/>
    </location>
</feature>
<keyword evidence="9" id="KW-1185">Reference proteome</keyword>
<dbReference type="GO" id="GO:0031965">
    <property type="term" value="C:nuclear membrane"/>
    <property type="evidence" value="ECO:0007669"/>
    <property type="project" value="UniProtKB-SubCell"/>
</dbReference>
<accession>A0AAV6FT97</accession>
<dbReference type="Pfam" id="PF00435">
    <property type="entry name" value="Spectrin"/>
    <property type="match status" value="5"/>
</dbReference>
<keyword evidence="6" id="KW-0175">Coiled coil</keyword>
<dbReference type="InterPro" id="IPR057932">
    <property type="entry name" value="Spectrin_SYNE1_3"/>
</dbReference>
<protein>
    <recommendedName>
        <fullName evidence="7">Nesprin-1/3 spectrin repeats region domain-containing protein</fullName>
    </recommendedName>
</protein>
<organism evidence="8 9">
    <name type="scientific">Alosa alosa</name>
    <name type="common">allis shad</name>
    <dbReference type="NCBI Taxonomy" id="278164"/>
    <lineage>
        <taxon>Eukaryota</taxon>
        <taxon>Metazoa</taxon>
        <taxon>Chordata</taxon>
        <taxon>Craniata</taxon>
        <taxon>Vertebrata</taxon>
        <taxon>Euteleostomi</taxon>
        <taxon>Actinopterygii</taxon>
        <taxon>Neopterygii</taxon>
        <taxon>Teleostei</taxon>
        <taxon>Clupei</taxon>
        <taxon>Clupeiformes</taxon>
        <taxon>Clupeoidei</taxon>
        <taxon>Clupeidae</taxon>
        <taxon>Alosa</taxon>
    </lineage>
</organism>
<feature type="coiled-coil region" evidence="6">
    <location>
        <begin position="2016"/>
        <end position="2046"/>
    </location>
</feature>
<dbReference type="PANTHER" id="PTHR14514:SF3">
    <property type="entry name" value="NESPRIN-1"/>
    <property type="match status" value="1"/>
</dbReference>
<feature type="coiled-coil region" evidence="6">
    <location>
        <begin position="947"/>
        <end position="984"/>
    </location>
</feature>
<name>A0AAV6FT97_9TELE</name>
<dbReference type="InterPro" id="IPR018159">
    <property type="entry name" value="Spectrin/alpha-actinin"/>
</dbReference>
<keyword evidence="4" id="KW-0472">Membrane</keyword>
<evidence type="ECO:0000313" key="9">
    <source>
        <dbReference type="Proteomes" id="UP000823561"/>
    </source>
</evidence>
<evidence type="ECO:0000256" key="3">
    <source>
        <dbReference type="ARBA" id="ARBA00022737"/>
    </source>
</evidence>
<keyword evidence="5" id="KW-0539">Nucleus</keyword>
<dbReference type="InterPro" id="IPR002017">
    <property type="entry name" value="Spectrin_repeat"/>
</dbReference>
<dbReference type="PANTHER" id="PTHR14514">
    <property type="entry name" value="PKA ANCHORING PROTEIN"/>
    <property type="match status" value="1"/>
</dbReference>
<dbReference type="Gene3D" id="1.20.58.60">
    <property type="match status" value="17"/>
</dbReference>
<evidence type="ECO:0000256" key="6">
    <source>
        <dbReference type="SAM" id="Coils"/>
    </source>
</evidence>
<proteinExistence type="predicted"/>
<dbReference type="CDD" id="cd00176">
    <property type="entry name" value="SPEC"/>
    <property type="match status" value="4"/>
</dbReference>
<sequence>MAEMRELSGSQESPAELQVLEAELRKKTNHVRTMCEQSRSNLRDFCTQKKQLEDFISQMSEWLQTVENSLQASPSRGDPEEISRVKEVQKELQGQQDSIDSTRESLNTLCRKFPSEELARLGGSLTDLIRRYDTVNQLCGRSLGSLQHSLQQRFTDLVQEFHGWLADQRDVVKECSDQSGDISTLERKLQKLKGALERVEDGESRLTRVCEEGEKLLLHLPKASAGQVQTRLSSAQQDWDSYVQQCRQNQLSLERSTTELNCFEDHVQKLQRWLELMQGRMTTELPEEKSSELEKSALQRVEEFQQEVTQERDSFETLCQEAQSLHETGHGGGGEVLAAAQLQTRHQGLVRSLRERLRSCQLGLQEQQAFEEALQGCLGWLSGVQERLASLNSTTGNKETLETRLALIQDILLMKGEGEVRLNLALGKGEQLLKSCGPERQQAIRTQLQELRDTWASTLVTSMSCHSRLEWTVSQWGSFQESRAALQQWLEGCEQQLGCLELEQPGLKEKLCVLERLRATLADVNAHVGTLAQLTDKAVELHKKTGDRAFSRECRDQIQSHFGDVTAVVKGKLGLMEAAVREHQVYLEAVRDMSDWLASAREELQRWADVSGDADAVQRKLAKVRELLASRQQGWERMTRVQRSGGVARGRSSTLGCEALEREEAGLLAGWEQWERAAQAAAESLEGALQQMASSEQEFGRLATHLEQELQAFSTRLLEWRDHLQQTEGMNTSEEAVHGWQIAKETSEELLKAEATSEQLKTQLNDLCRFSRELGTQPDRVSALIKDYNSLSLQASRECQNKEKLLDQRFRSSCRDFQQWLVHAKITTAKCFDVPQNLSEVSSSLQKIQECVSDREQGQTKLNAVVFCGDLLLRIASRDREETVRAKMRGAREDWKTLMTTLHQREAILQSLQSQMEDFEDSVEPLQDWLNGTEAAVQGSSSRLHDLAAKKHELHKLQSLLEELASQEQQLSRLRERAQQLWDEHSAGKGYLHRVSQLSAQLLALTNTTKEKASRVEHIMSEHQLFCKGLRDLHNWVSDTSHMMQSYCAPTADRSVLDNRMIKLEALLTARQEKEIELKMLVTRGESVQRNTSAEGVPAIRLQIQELKESWDTLLSASIQCKSQLEGALSQWTSYQDDVRQFVCWVEQVEQSLEATDRPCSEMRDKTDNLDKAKLLFEEVLSHGSLLDTIAQKGAGMAEHCVTQMELQDLQERYSAVREKAEHAVGRAEDLVHSHEEHRHCLQQFRAWLEQEQERLSAHTPLEGDVDSLENTLQKLQEQQRGCTEGHTLLNALQRSREALLAWGAPSLEERQLEALQADWSSHQARLGETRAQLNSTLAKLRQIEQKFHRLDTWLKGMESKGQLRSSRRSDRATKEAQLQMLEAWQEEVLVYQSEVESLSSLAQQVLEESHISSRVSATATQLTSRYHALLLLLMETIKQLKEEVSCIEEAQSVFSTFSDWLSTAQKNFSSVSISIDVVDRVAMERKKKKLEVLQGDVQRGRGFLTAMREKTERAAAFLEEPEAEQMREEVSARLSQQEALVGAIRQELSTLDKSLQLSKDFLDKYKAQAQWVSETRTVLGAPLEPKAELYQRKAQLAKYKTLQQTVQSHESAMRSVMERGEALLDSVKDPTISENMSKLQADYTELCSAAKARVQSLSERVREHEEYCGELQEVERWLLQMSSRLVTSDSMQSGSLEAATQQLARHKAIMEEIAGFEDRLNALKERGEELVSGCPDAVQPRVCQQVQTQQQGTRDSYSAICSTAQRLYQSLEREQQKYVSHQDTLQQCQSWLAAVQQEVQLHALPPHGLQEALKQVKHFRAVQEQASTYLDLVCSVCDLSDETVRSTAAEIQQIKITIEERMMRAQELSEGWREILDQKQELASLFQDMEQQLQGLTRRPAELEPKIAQNMLDQAREFSQQLQSRQATLTRMTETVMKLTEGRESSEHAEISRLSHSWLELCHQANKLQAQREEDLRRTGEYHDCIAAMEALFEQVTKDWDSLARTDAESSLDHLEALKKLAVTLKDKRSTLEDLKEQRQKVVEHLNLDDKELVKEQISHFEQRWAQLESLIEKKIQDSMATLDELAQVEARLREARDWAEEQQPALAEAMKMSPPPDLAQSFLFDHLSICSELEVKQLMLAQAITDADRVLANLGLNERQRLQQLIAATQGELESLSVKVSQRRKHLSKAFTERTQFLQAVGQAVSWVQQNEKKALADEFIALLPDDLAKQVRSCRNIQSRLKAYQSELTSLWAQGRDLMRDATEEEKAEMLAKLQELQTIFEVALQRCSQRLQELEKVLATRRYFTADLEKTCQWLKQADIVTFPEINLMNGDAELNVQLTKYQQLLEQAVDYENLLLNVQRAGQDILPTLSEVNHSYLDEKLNWLPQQYNNILALAKEKQEKIQQALLARKEYASFIEVTFKALKELEEQFHSLGTQTVGLKTEEVTNLQSSYKALQDELVNLGSAVNELNQKKEGFRSTGQPWRSEEMTQLVSLYNGLKRLIEQKVEHLDDTLESFEDHHAMAMQVDSELKATKEQLVKVNAETQSAEERLKNYHSLAASLQGASSHLSRLREQMDSLALHMDPAAHEASRQQLILWQEELHSLQAAVGELIVECENRFVQSKDFETEVKRTLDWLQQVRDELGCAVVVDVKVEKVQEEIRKQQIMQEEVQSRLRIVMALSNREKQKYTSANELVPEHVDSSLQEMAKLEADVQQALSTKQITLEQALVLCQKYHSRMQMACEWLEDAVGFLQQASLGVDVENYEECLRQHEDIMASEQDFLSVLRELEDLPPQLEKLVNPTAGEQLRLSVESAQQRGVEVRDQLQCHQDVLNSCVEQWTAYQEARQTVIELMNEAEKKLTEFSTAKAETAQEAEEKLRSHKSLVSMVNSFQDKLTELEEQASQLELIGSDASKATISRSMTTVWQRWTRLRSVSRAQERVLEDTTLEWKTFRDKMTKMRSAVDELQNRLPECAAEKASKATLQSQQELQEVLSQDVERQQSPITLLQQYALSLLHGSTQVPTLAAQQQELPALNDIRALQQQLDSLLQKTRANLTRVQQELKDREGVERELSHVKTWIHQSRELLLNPTADLDLLLQELEVMHSELLTHKQNVEKIAEQQQSKYLDLYTILPSEISMQLAEVSLAMGAIEDQVQSKERDIQKSKDIKQNFDSRIQDVSEKLKAISALLKEKATDITQAKEETKGLCMELEGCGRMLSELAMAVQEFGRRNPLLAQQLSEAIGKLEEIQHHTSLLAEYRAAWLRKAEVYADEYQEMLEFTLKWTDKAKSLLKASVIWSSASHLQEQIRMYQSVLRESRALQGDLEAMLEKVELLSEGLQVEAMNQQASELSRLTQQLEQDIRMRLQNLQDAAEDMEKFESEVKNLQVSLEQVQSTLTSPELTRLSLKDQLSHRQRLLSEMESFKQQVQEVQVCQSALRVPEEAVTSLPICRTALNLQQEASQLQHTAIQQCNILQEAVVQHEQYKQEVSHLQSLMEEAHGLIQAQPVASGNIQELQAQIKQHEELAQKIRGYQEQISSLNSKCRMLTVKARHASMLLCVSEGQGGP</sequence>
<evidence type="ECO:0000256" key="5">
    <source>
        <dbReference type="ARBA" id="ARBA00023242"/>
    </source>
</evidence>
<evidence type="ECO:0000313" key="8">
    <source>
        <dbReference type="EMBL" id="KAG5265765.1"/>
    </source>
</evidence>
<dbReference type="SUPFAM" id="SSF46966">
    <property type="entry name" value="Spectrin repeat"/>
    <property type="match status" value="26"/>
</dbReference>
<dbReference type="FunFam" id="1.20.58.60:FF:000231">
    <property type="entry name" value="Spectrin repeat containing, nuclear envelope 1a"/>
    <property type="match status" value="1"/>
</dbReference>
<reference evidence="8" key="1">
    <citation type="submission" date="2020-10" db="EMBL/GenBank/DDBJ databases">
        <title>Chromosome-scale genome assembly of the Allis shad, Alosa alosa.</title>
        <authorList>
            <person name="Margot Z."/>
            <person name="Christophe K."/>
            <person name="Cabau C."/>
            <person name="Louis A."/>
            <person name="Berthelot C."/>
            <person name="Parey E."/>
            <person name="Roest Crollius H."/>
            <person name="Montfort J."/>
            <person name="Robinson-Rechavi M."/>
            <person name="Bucao C."/>
            <person name="Bouchez O."/>
            <person name="Gislard M."/>
            <person name="Lluch J."/>
            <person name="Milhes M."/>
            <person name="Lampietro C."/>
            <person name="Lopez Roques C."/>
            <person name="Donnadieu C."/>
            <person name="Braasch I."/>
            <person name="Desvignes T."/>
            <person name="Postlethwait J."/>
            <person name="Bobe J."/>
            <person name="Guiguen Y."/>
        </authorList>
    </citation>
    <scope>NUCLEOTIDE SEQUENCE</scope>
    <source>
        <strain evidence="8">M-15738</strain>
        <tissue evidence="8">Blood</tissue>
    </source>
</reference>
<comment type="subcellular location">
    <subcellularLocation>
        <location evidence="1">Nucleus membrane</location>
    </subcellularLocation>
</comment>
<gene>
    <name evidence="8" type="ORF">AALO_G00246140</name>
</gene>
<feature type="coiled-coil region" evidence="6">
    <location>
        <begin position="3479"/>
        <end position="3547"/>
    </location>
</feature>
<dbReference type="Pfam" id="PF25803">
    <property type="entry name" value="Spectrin_SYNE1_2"/>
    <property type="match status" value="1"/>
</dbReference>
<feature type="coiled-coil region" evidence="6">
    <location>
        <begin position="3345"/>
        <end position="3400"/>
    </location>
</feature>
<dbReference type="SMART" id="SM00150">
    <property type="entry name" value="SPEC"/>
    <property type="match status" value="24"/>
</dbReference>
<evidence type="ECO:0000259" key="7">
    <source>
        <dbReference type="Pfam" id="PF25803"/>
    </source>
</evidence>
<keyword evidence="3" id="KW-0677">Repeat</keyword>
<keyword evidence="2" id="KW-0597">Phosphoprotein</keyword>